<dbReference type="RefSeq" id="XP_041188056.1">
    <property type="nucleotide sequence ID" value="XM_041342275.1"/>
</dbReference>
<dbReference type="EMBL" id="JABBWG010000043">
    <property type="protein sequence ID" value="KAG1807453.1"/>
    <property type="molecule type" value="Genomic_DNA"/>
</dbReference>
<proteinExistence type="predicted"/>
<gene>
    <name evidence="2" type="ORF">BJ212DRAFT_1580317</name>
</gene>
<feature type="compositionally biased region" description="Basic and acidic residues" evidence="1">
    <location>
        <begin position="288"/>
        <end position="298"/>
    </location>
</feature>
<name>A0A9P7E0D9_9AGAM</name>
<evidence type="ECO:0008006" key="4">
    <source>
        <dbReference type="Google" id="ProtNLM"/>
    </source>
</evidence>
<dbReference type="OrthoDB" id="6082470at2759"/>
<feature type="region of interest" description="Disordered" evidence="1">
    <location>
        <begin position="279"/>
        <end position="305"/>
    </location>
</feature>
<sequence length="305" mass="33726">MDLLNFTLVAPNSSVVNKSLCNAWLRAIEEYFPDPNDSPFTVIEGKVQEIDPKRLRCDCVVSPANSFGIMDGGIDYQFSRILKGMGDIWHLTDHCQTYIRDVWHGYIPPGSCMIVPLPDDATSAGNPWNARTLAISPTMRAPDDVSWHQDLVYNTMWSLLVQLDRWNKASDAEGHLKIQTVLMTGLGTGTGGIDVDKCARQMVLAVKHFRMPLADHSGSDVGLFSSSGRCLCCLWGVTAKVLDRPQLQGQRPSIAKTVYVENSPPLFVQLQDVALPTRASPTSSTTLADKDQHPDRGDIYQPELI</sequence>
<dbReference type="Gene3D" id="3.40.220.10">
    <property type="entry name" value="Leucine Aminopeptidase, subunit E, domain 1"/>
    <property type="match status" value="1"/>
</dbReference>
<protein>
    <recommendedName>
        <fullName evidence="4">Macro-like domain-containing protein</fullName>
    </recommendedName>
</protein>
<evidence type="ECO:0000256" key="1">
    <source>
        <dbReference type="SAM" id="MobiDB-lite"/>
    </source>
</evidence>
<reference evidence="2" key="1">
    <citation type="journal article" date="2020" name="New Phytol.">
        <title>Comparative genomics reveals dynamic genome evolution in host specialist ectomycorrhizal fungi.</title>
        <authorList>
            <person name="Lofgren L.A."/>
            <person name="Nguyen N.H."/>
            <person name="Vilgalys R."/>
            <person name="Ruytinx J."/>
            <person name="Liao H.L."/>
            <person name="Branco S."/>
            <person name="Kuo A."/>
            <person name="LaButti K."/>
            <person name="Lipzen A."/>
            <person name="Andreopoulos W."/>
            <person name="Pangilinan J."/>
            <person name="Riley R."/>
            <person name="Hundley H."/>
            <person name="Na H."/>
            <person name="Barry K."/>
            <person name="Grigoriev I.V."/>
            <person name="Stajich J.E."/>
            <person name="Kennedy P.G."/>
        </authorList>
    </citation>
    <scope>NUCLEOTIDE SEQUENCE</scope>
    <source>
        <strain evidence="2">MN1</strain>
    </source>
</reference>
<dbReference type="SUPFAM" id="SSF52949">
    <property type="entry name" value="Macro domain-like"/>
    <property type="match status" value="1"/>
</dbReference>
<accession>A0A9P7E0D9</accession>
<dbReference type="Proteomes" id="UP000807769">
    <property type="component" value="Unassembled WGS sequence"/>
</dbReference>
<evidence type="ECO:0000313" key="2">
    <source>
        <dbReference type="EMBL" id="KAG1807453.1"/>
    </source>
</evidence>
<dbReference type="AlphaFoldDB" id="A0A9P7E0D9"/>
<comment type="caution">
    <text evidence="2">The sequence shown here is derived from an EMBL/GenBank/DDBJ whole genome shotgun (WGS) entry which is preliminary data.</text>
</comment>
<keyword evidence="3" id="KW-1185">Reference proteome</keyword>
<dbReference type="GeneID" id="64636291"/>
<evidence type="ECO:0000313" key="3">
    <source>
        <dbReference type="Proteomes" id="UP000807769"/>
    </source>
</evidence>
<organism evidence="2 3">
    <name type="scientific">Suillus subaureus</name>
    <dbReference type="NCBI Taxonomy" id="48587"/>
    <lineage>
        <taxon>Eukaryota</taxon>
        <taxon>Fungi</taxon>
        <taxon>Dikarya</taxon>
        <taxon>Basidiomycota</taxon>
        <taxon>Agaricomycotina</taxon>
        <taxon>Agaricomycetes</taxon>
        <taxon>Agaricomycetidae</taxon>
        <taxon>Boletales</taxon>
        <taxon>Suillineae</taxon>
        <taxon>Suillaceae</taxon>
        <taxon>Suillus</taxon>
    </lineage>
</organism>
<dbReference type="InterPro" id="IPR043472">
    <property type="entry name" value="Macro_dom-like"/>
</dbReference>